<accession>A0A8C4SDA2</accession>
<feature type="compositionally biased region" description="Polar residues" evidence="1">
    <location>
        <begin position="879"/>
        <end position="891"/>
    </location>
</feature>
<name>A0A8C4SDA2_ERPCA</name>
<reference evidence="2" key="2">
    <citation type="submission" date="2025-08" db="UniProtKB">
        <authorList>
            <consortium name="Ensembl"/>
        </authorList>
    </citation>
    <scope>IDENTIFICATION</scope>
</reference>
<feature type="region of interest" description="Disordered" evidence="1">
    <location>
        <begin position="638"/>
        <end position="662"/>
    </location>
</feature>
<feature type="region of interest" description="Disordered" evidence="1">
    <location>
        <begin position="781"/>
        <end position="807"/>
    </location>
</feature>
<dbReference type="GeneTree" id="ENSGT00950000182963"/>
<feature type="region of interest" description="Disordered" evidence="1">
    <location>
        <begin position="862"/>
        <end position="891"/>
    </location>
</feature>
<feature type="region of interest" description="Disordered" evidence="1">
    <location>
        <begin position="594"/>
        <end position="624"/>
    </location>
</feature>
<feature type="region of interest" description="Disordered" evidence="1">
    <location>
        <begin position="678"/>
        <end position="705"/>
    </location>
</feature>
<feature type="compositionally biased region" description="Polar residues" evidence="1">
    <location>
        <begin position="607"/>
        <end position="624"/>
    </location>
</feature>
<dbReference type="Ensembl" id="ENSECRT00000015032.1">
    <property type="protein sequence ID" value="ENSECRP00000014773.1"/>
    <property type="gene ID" value="ENSECRG00000009850.1"/>
</dbReference>
<dbReference type="Proteomes" id="UP000694620">
    <property type="component" value="Chromosome 12"/>
</dbReference>
<evidence type="ECO:0000313" key="2">
    <source>
        <dbReference type="Ensembl" id="ENSECRP00000014773.1"/>
    </source>
</evidence>
<proteinExistence type="predicted"/>
<feature type="compositionally biased region" description="Low complexity" evidence="1">
    <location>
        <begin position="781"/>
        <end position="791"/>
    </location>
</feature>
<feature type="compositionally biased region" description="Polar residues" evidence="1">
    <location>
        <begin position="471"/>
        <end position="481"/>
    </location>
</feature>
<dbReference type="InterPro" id="IPR024845">
    <property type="entry name" value="NHS-like"/>
</dbReference>
<organism evidence="2 3">
    <name type="scientific">Erpetoichthys calabaricus</name>
    <name type="common">Rope fish</name>
    <name type="synonym">Calamoichthys calabaricus</name>
    <dbReference type="NCBI Taxonomy" id="27687"/>
    <lineage>
        <taxon>Eukaryota</taxon>
        <taxon>Metazoa</taxon>
        <taxon>Chordata</taxon>
        <taxon>Craniata</taxon>
        <taxon>Vertebrata</taxon>
        <taxon>Euteleostomi</taxon>
        <taxon>Actinopterygii</taxon>
        <taxon>Polypteriformes</taxon>
        <taxon>Polypteridae</taxon>
        <taxon>Erpetoichthys</taxon>
    </lineage>
</organism>
<feature type="compositionally biased region" description="Basic and acidic residues" evidence="1">
    <location>
        <begin position="482"/>
        <end position="495"/>
    </location>
</feature>
<keyword evidence="3" id="KW-1185">Reference proteome</keyword>
<feature type="region of interest" description="Disordered" evidence="1">
    <location>
        <begin position="824"/>
        <end position="847"/>
    </location>
</feature>
<evidence type="ECO:0000313" key="3">
    <source>
        <dbReference type="Proteomes" id="UP000694620"/>
    </source>
</evidence>
<reference evidence="2" key="3">
    <citation type="submission" date="2025-09" db="UniProtKB">
        <authorList>
            <consortium name="Ensembl"/>
        </authorList>
    </citation>
    <scope>IDENTIFICATION</scope>
</reference>
<evidence type="ECO:0000256" key="1">
    <source>
        <dbReference type="SAM" id="MobiDB-lite"/>
    </source>
</evidence>
<feature type="region of interest" description="Disordered" evidence="1">
    <location>
        <begin position="929"/>
        <end position="951"/>
    </location>
</feature>
<feature type="region of interest" description="Disordered" evidence="1">
    <location>
        <begin position="415"/>
        <end position="495"/>
    </location>
</feature>
<gene>
    <name evidence="2" type="primary">nhsl2</name>
</gene>
<reference evidence="2" key="1">
    <citation type="submission" date="2021-06" db="EMBL/GenBank/DDBJ databases">
        <authorList>
            <consortium name="Wellcome Sanger Institute Data Sharing"/>
        </authorList>
    </citation>
    <scope>NUCLEOTIDE SEQUENCE [LARGE SCALE GENOMIC DNA]</scope>
</reference>
<feature type="region of interest" description="Disordered" evidence="1">
    <location>
        <begin position="990"/>
        <end position="1085"/>
    </location>
</feature>
<sequence length="1085" mass="120162">MERMEYLTPSRSEKAATNLDLESNRTAHFKSSWQQHVNVFSSSSRPACVEELHQEAQLNLQSLLQDEYEGSYSDSRVTGQTFRCCSSDHLGPPPEQTLQQIVNKKTGFIFLPATKQVCEDGTTTVGILPQDTGHVFPKILEKQHTWNQTLILPTVEKATWHLARPNQAHIIPINVSGQAFDKHSIVHQSLFNTETAVNPKSTLRRRRTIIGLPEIPLQDRGHAMDQHSDSGDLNLGNYSFEDSISQHCSSTPGVAPYSMPLRKAHSELDQPVSPYSDRMDHSALVCGSPSWNGQKESTFSPLCNNSFTYMMPVSPIVRQSSHPSTFSKHSSQGSFSSSSQVNSFMCQSNELAENMGNRDCTDMTTVNLEQKNQALYRDILKFQENSFAALTDSGSVCSADNLYFDHRRESESYAMNYPSTSSEESTSADNVSITADFSEPRRQRSKSFSLRKPKKKPAPPARSVSLKKDNSGQQVETTVQTKDPRPRSLFIPRDKNIQQNLFQPSLSSKNVKSTSQYALANDTQTIGQDGEVHFSSHWYTNDWKSDDPYKSLSSSSTATGTTAIECVKVSDSTESLSSPSTSRATSPFQLHAEARINSPSKPPVLMSPSSGYSSQSETPTSTVPTSLIIGHSTQVCRLRPKVPQRKSSLPATSPREKGPRSRLSIELPIIPSSHIDFTGPAVSFRSKPSASRRHSDSSTSLQKISPSQPVFPMVTQLDLKSIRLRSVCKSDLDDNVDGVFEMIEEEQSKDVYSTPQRKVKPPVALKPQLARRPINFMVKSLSSSPVSSDSPPISPKERAEQYCPGQQQSRPITLRNIDHLTDGNISDIPKTANSAVSPYSPCEDDTSTAYPTRIVIQSLSEMEKRKTKIPPPVPKKPQLSMQSTNPVSVNETPENLDVTLVSGHTSSTSVSLSEDSSRQAENHIKLITLKTTEFEQDPEASPIGTPTEEVSDKVIRHTSEEDDEVFVQSSTSHTTEDLFTIIHRSKRKVLGRKETDDTFQRQSTAQSIKTSQSTSASEQKQTSPGRKGSSSRSSSRNENFMALLQRKNSKSGHGTRVSARELLKSTNPLARRVTEFSLPEPESNK</sequence>
<dbReference type="AlphaFoldDB" id="A0A8C4SDA2"/>
<dbReference type="Pfam" id="PF15273">
    <property type="entry name" value="NHS"/>
    <property type="match status" value="2"/>
</dbReference>
<feature type="compositionally biased region" description="Basic residues" evidence="1">
    <location>
        <begin position="443"/>
        <end position="457"/>
    </location>
</feature>
<protein>
    <submittedName>
        <fullName evidence="2">NHS-like 2</fullName>
    </submittedName>
</protein>
<feature type="compositionally biased region" description="Polar residues" evidence="1">
    <location>
        <begin position="1000"/>
        <end position="1024"/>
    </location>
</feature>
<dbReference type="PANTHER" id="PTHR23039">
    <property type="entry name" value="NANCE-HORAN SYNDROME PROTEIN"/>
    <property type="match status" value="1"/>
</dbReference>
<feature type="compositionally biased region" description="Polar residues" evidence="1">
    <location>
        <begin position="417"/>
        <end position="435"/>
    </location>
</feature>
<dbReference type="GO" id="GO:0030154">
    <property type="term" value="P:cell differentiation"/>
    <property type="evidence" value="ECO:0007669"/>
    <property type="project" value="TreeGrafter"/>
</dbReference>
<dbReference type="PANTHER" id="PTHR23039:SF2">
    <property type="entry name" value="NHS-LIKE PROTEIN 2"/>
    <property type="match status" value="1"/>
</dbReference>